<name>A0A9W4SWW5_9GLOM</name>
<keyword evidence="2" id="KW-1185">Reference proteome</keyword>
<reference evidence="1" key="1">
    <citation type="submission" date="2022-08" db="EMBL/GenBank/DDBJ databases">
        <authorList>
            <person name="Kallberg Y."/>
            <person name="Tangrot J."/>
            <person name="Rosling A."/>
        </authorList>
    </citation>
    <scope>NUCLEOTIDE SEQUENCE</scope>
    <source>
        <strain evidence="1">Wild A</strain>
    </source>
</reference>
<dbReference type="AlphaFoldDB" id="A0A9W4SWW5"/>
<organism evidence="1 2">
    <name type="scientific">Funneliformis geosporum</name>
    <dbReference type="NCBI Taxonomy" id="1117311"/>
    <lineage>
        <taxon>Eukaryota</taxon>
        <taxon>Fungi</taxon>
        <taxon>Fungi incertae sedis</taxon>
        <taxon>Mucoromycota</taxon>
        <taxon>Glomeromycotina</taxon>
        <taxon>Glomeromycetes</taxon>
        <taxon>Glomerales</taxon>
        <taxon>Glomeraceae</taxon>
        <taxon>Funneliformis</taxon>
    </lineage>
</organism>
<comment type="caution">
    <text evidence="1">The sequence shown here is derived from an EMBL/GenBank/DDBJ whole genome shotgun (WGS) entry which is preliminary data.</text>
</comment>
<gene>
    <name evidence="1" type="ORF">FWILDA_LOCUS11618</name>
</gene>
<sequence>MTRLENNTTILIRVASFGKDYHLKVEVQGDYKSIGSVAREFTLKLKKGENPLGKDSESGLNEYFNIDNKGLTHYYKKLGKVSYENPIVNEESYSFISLTDNRFELIFPYNVGLKISEKVERQGLGDNFVLEPRKEKGTLFYKVKGENEKDLFLFIGQHYGNTYYIGCRLQPHSHNKYMVDIDQADFEVLSEGKLIGEYTPPKEVLKHYSLN</sequence>
<proteinExistence type="predicted"/>
<dbReference type="EMBL" id="CAMKVN010003361">
    <property type="protein sequence ID" value="CAI2184520.1"/>
    <property type="molecule type" value="Genomic_DNA"/>
</dbReference>
<evidence type="ECO:0000313" key="1">
    <source>
        <dbReference type="EMBL" id="CAI2184520.1"/>
    </source>
</evidence>
<protein>
    <submittedName>
        <fullName evidence="1">14764_t:CDS:1</fullName>
    </submittedName>
</protein>
<accession>A0A9W4SWW5</accession>
<dbReference type="Proteomes" id="UP001153678">
    <property type="component" value="Unassembled WGS sequence"/>
</dbReference>
<evidence type="ECO:0000313" key="2">
    <source>
        <dbReference type="Proteomes" id="UP001153678"/>
    </source>
</evidence>
<dbReference type="OrthoDB" id="10410125at2759"/>